<organism evidence="3 4">
    <name type="scientific">Termititenax aidoneus</name>
    <dbReference type="NCBI Taxonomy" id="2218524"/>
    <lineage>
        <taxon>Bacteria</taxon>
        <taxon>Bacillati</taxon>
        <taxon>Candidatus Margulisiibacteriota</taxon>
        <taxon>Candidatus Termititenacia</taxon>
        <taxon>Candidatus Termititenacales</taxon>
        <taxon>Candidatus Termititenacaceae</taxon>
        <taxon>Candidatus Termititenax</taxon>
    </lineage>
</organism>
<keyword evidence="1" id="KW-0812">Transmembrane</keyword>
<evidence type="ECO:0000313" key="4">
    <source>
        <dbReference type="Proteomes" id="UP000269352"/>
    </source>
</evidence>
<keyword evidence="1" id="KW-0472">Membrane</keyword>
<evidence type="ECO:0000256" key="1">
    <source>
        <dbReference type="SAM" id="Phobius"/>
    </source>
</evidence>
<comment type="caution">
    <text evidence="3">The sequence shown here is derived from an EMBL/GenBank/DDBJ whole genome shotgun (WGS) entry which is preliminary data.</text>
</comment>
<keyword evidence="2" id="KW-0732">Signal</keyword>
<dbReference type="Proteomes" id="UP000269352">
    <property type="component" value="Unassembled WGS sequence"/>
</dbReference>
<evidence type="ECO:0000313" key="3">
    <source>
        <dbReference type="EMBL" id="GBR73751.1"/>
    </source>
</evidence>
<keyword evidence="4" id="KW-1185">Reference proteome</keyword>
<gene>
    <name evidence="3" type="ORF">NO1_1056</name>
</gene>
<protein>
    <submittedName>
        <fullName evidence="3">Uncharacterized protein</fullName>
    </submittedName>
</protein>
<evidence type="ECO:0000256" key="2">
    <source>
        <dbReference type="SAM" id="SignalP"/>
    </source>
</evidence>
<feature type="transmembrane region" description="Helical" evidence="1">
    <location>
        <begin position="89"/>
        <end position="110"/>
    </location>
</feature>
<sequence>MLPVKKYAAKLAKMAAVMLAKTAAGVCAPAMAAPRRVRRPASIHAVGIAAAGVVGAVVLAPVPGIALMGPIMIVVEVVLIFHVPRLVLVHVPIVVLAVVLACVATHVAILV</sequence>
<accession>A0A388TB56</accession>
<feature type="chain" id="PRO_5017336090" evidence="2">
    <location>
        <begin position="33"/>
        <end position="111"/>
    </location>
</feature>
<feature type="transmembrane region" description="Helical" evidence="1">
    <location>
        <begin position="65"/>
        <end position="83"/>
    </location>
</feature>
<feature type="signal peptide" evidence="2">
    <location>
        <begin position="1"/>
        <end position="32"/>
    </location>
</feature>
<feature type="transmembrane region" description="Helical" evidence="1">
    <location>
        <begin position="42"/>
        <end position="60"/>
    </location>
</feature>
<keyword evidence="1" id="KW-1133">Transmembrane helix</keyword>
<reference evidence="3 4" key="1">
    <citation type="journal article" date="2019" name="ISME J.">
        <title>Genome analyses of uncultured TG2/ZB3 bacteria in 'Margulisbacteria' specifically attached to ectosymbiotic spirochetes of protists in the termite gut.</title>
        <authorList>
            <person name="Utami Y.D."/>
            <person name="Kuwahara H."/>
            <person name="Igai K."/>
            <person name="Murakami T."/>
            <person name="Sugaya K."/>
            <person name="Morikawa T."/>
            <person name="Nagura Y."/>
            <person name="Yuki M."/>
            <person name="Deevong P."/>
            <person name="Inoue T."/>
            <person name="Kihara K."/>
            <person name="Lo N."/>
            <person name="Yamada A."/>
            <person name="Ohkuma M."/>
            <person name="Hongoh Y."/>
        </authorList>
    </citation>
    <scope>NUCLEOTIDE SEQUENCE [LARGE SCALE GENOMIC DNA]</scope>
    <source>
        <strain evidence="3">NkOx7-01</strain>
    </source>
</reference>
<name>A0A388TB56_TERA1</name>
<dbReference type="AlphaFoldDB" id="A0A388TB56"/>
<dbReference type="EMBL" id="BGZN01000019">
    <property type="protein sequence ID" value="GBR73751.1"/>
    <property type="molecule type" value="Genomic_DNA"/>
</dbReference>
<proteinExistence type="predicted"/>